<evidence type="ECO:0000313" key="3">
    <source>
        <dbReference type="Proteomes" id="UP000699042"/>
    </source>
</evidence>
<organism evidence="2 3">
    <name type="scientific">Colletotrichum scovillei</name>
    <dbReference type="NCBI Taxonomy" id="1209932"/>
    <lineage>
        <taxon>Eukaryota</taxon>
        <taxon>Fungi</taxon>
        <taxon>Dikarya</taxon>
        <taxon>Ascomycota</taxon>
        <taxon>Pezizomycotina</taxon>
        <taxon>Sordariomycetes</taxon>
        <taxon>Hypocreomycetidae</taxon>
        <taxon>Glomerellales</taxon>
        <taxon>Glomerellaceae</taxon>
        <taxon>Colletotrichum</taxon>
        <taxon>Colletotrichum acutatum species complex</taxon>
    </lineage>
</organism>
<proteinExistence type="predicted"/>
<protein>
    <submittedName>
        <fullName evidence="2">Uncharacterized protein</fullName>
    </submittedName>
</protein>
<dbReference type="EMBL" id="JAESDN010000001">
    <property type="protein sequence ID" value="KAG7058156.1"/>
    <property type="molecule type" value="Genomic_DNA"/>
</dbReference>
<reference evidence="2" key="1">
    <citation type="submission" date="2021-05" db="EMBL/GenBank/DDBJ databases">
        <title>Comparative genomics of three Colletotrichum scovillei strains and genetic complementation revealed genes involved fungal growth and virulence on chili pepper.</title>
        <authorList>
            <person name="Hsieh D.-K."/>
            <person name="Chuang S.-C."/>
            <person name="Chen C.-Y."/>
            <person name="Chao Y.-T."/>
            <person name="Lu M.-Y.J."/>
            <person name="Lee M.-H."/>
            <person name="Shih M.-C."/>
        </authorList>
    </citation>
    <scope>NUCLEOTIDE SEQUENCE</scope>
    <source>
        <strain evidence="2">Coll-153</strain>
    </source>
</reference>
<sequence length="50" mass="5958">GNRRSLIRTLRSRRHANRETFQGKTPDDRSWTRIRRAEGNRLVPTTILKL</sequence>
<feature type="compositionally biased region" description="Basic residues" evidence="1">
    <location>
        <begin position="1"/>
        <end position="16"/>
    </location>
</feature>
<comment type="caution">
    <text evidence="2">The sequence shown here is derived from an EMBL/GenBank/DDBJ whole genome shotgun (WGS) entry which is preliminary data.</text>
</comment>
<feature type="non-terminal residue" evidence="2">
    <location>
        <position position="1"/>
    </location>
</feature>
<evidence type="ECO:0000256" key="1">
    <source>
        <dbReference type="SAM" id="MobiDB-lite"/>
    </source>
</evidence>
<dbReference type="Proteomes" id="UP000699042">
    <property type="component" value="Unassembled WGS sequence"/>
</dbReference>
<name>A0A9P7RGX3_9PEZI</name>
<gene>
    <name evidence="2" type="ORF">JMJ77_005534</name>
</gene>
<feature type="region of interest" description="Disordered" evidence="1">
    <location>
        <begin position="1"/>
        <end position="33"/>
    </location>
</feature>
<evidence type="ECO:0000313" key="2">
    <source>
        <dbReference type="EMBL" id="KAG7058156.1"/>
    </source>
</evidence>
<dbReference type="AlphaFoldDB" id="A0A9P7RGX3"/>
<keyword evidence="3" id="KW-1185">Reference proteome</keyword>
<accession>A0A9P7RGX3</accession>